<comment type="subcellular location">
    <subcellularLocation>
        <location evidence="1">Cell membrane</location>
        <topology evidence="1">Multi-pass membrane protein</topology>
    </subcellularLocation>
</comment>
<dbReference type="Pfam" id="PF00083">
    <property type="entry name" value="Sugar_tr"/>
    <property type="match status" value="1"/>
</dbReference>
<dbReference type="InterPro" id="IPR036259">
    <property type="entry name" value="MFS_trans_sf"/>
</dbReference>
<dbReference type="PANTHER" id="PTHR43045">
    <property type="entry name" value="SHIKIMATE TRANSPORTER"/>
    <property type="match status" value="1"/>
</dbReference>
<comment type="caution">
    <text evidence="8">The sequence shown here is derived from an EMBL/GenBank/DDBJ whole genome shotgun (WGS) entry which is preliminary data.</text>
</comment>
<dbReference type="InterPro" id="IPR020846">
    <property type="entry name" value="MFS_dom"/>
</dbReference>
<keyword evidence="5" id="KW-1133">Transmembrane helix</keyword>
<keyword evidence="6" id="KW-0472">Membrane</keyword>
<evidence type="ECO:0000256" key="4">
    <source>
        <dbReference type="ARBA" id="ARBA00022692"/>
    </source>
</evidence>
<evidence type="ECO:0000256" key="6">
    <source>
        <dbReference type="ARBA" id="ARBA00023136"/>
    </source>
</evidence>
<dbReference type="Proteomes" id="UP001500822">
    <property type="component" value="Unassembled WGS sequence"/>
</dbReference>
<dbReference type="Gene3D" id="1.20.1250.20">
    <property type="entry name" value="MFS general substrate transporter like domains"/>
    <property type="match status" value="1"/>
</dbReference>
<dbReference type="PROSITE" id="PS50850">
    <property type="entry name" value="MFS"/>
    <property type="match status" value="1"/>
</dbReference>
<evidence type="ECO:0000256" key="2">
    <source>
        <dbReference type="ARBA" id="ARBA00022448"/>
    </source>
</evidence>
<gene>
    <name evidence="8" type="ORF">GCM10023217_13770</name>
</gene>
<dbReference type="SUPFAM" id="SSF103473">
    <property type="entry name" value="MFS general substrate transporter"/>
    <property type="match status" value="1"/>
</dbReference>
<keyword evidence="4" id="KW-0812">Transmembrane</keyword>
<dbReference type="EMBL" id="BAABIE010000005">
    <property type="protein sequence ID" value="GAA4745764.1"/>
    <property type="molecule type" value="Genomic_DNA"/>
</dbReference>
<protein>
    <recommendedName>
        <fullName evidence="7">Major facilitator superfamily (MFS) profile domain-containing protein</fullName>
    </recommendedName>
</protein>
<evidence type="ECO:0000256" key="5">
    <source>
        <dbReference type="ARBA" id="ARBA00022989"/>
    </source>
</evidence>
<feature type="domain" description="Major facilitator superfamily (MFS) profile" evidence="7">
    <location>
        <begin position="1"/>
        <end position="93"/>
    </location>
</feature>
<proteinExistence type="predicted"/>
<sequence>MGIATILIGFIPETSTVWLAPTLLVIPRVAQGLAVGGQWGGAILLATEYAPAHRRGFYGSFPQLDIPLGLILGNGVFLIMTAVTSPEAFMAWG</sequence>
<evidence type="ECO:0000256" key="1">
    <source>
        <dbReference type="ARBA" id="ARBA00004651"/>
    </source>
</evidence>
<accession>A0ABP8Z3U3</accession>
<evidence type="ECO:0000256" key="3">
    <source>
        <dbReference type="ARBA" id="ARBA00022475"/>
    </source>
</evidence>
<organism evidence="8 9">
    <name type="scientific">Gordonia alkaliphila</name>
    <dbReference type="NCBI Taxonomy" id="1053547"/>
    <lineage>
        <taxon>Bacteria</taxon>
        <taxon>Bacillati</taxon>
        <taxon>Actinomycetota</taxon>
        <taxon>Actinomycetes</taxon>
        <taxon>Mycobacteriales</taxon>
        <taxon>Gordoniaceae</taxon>
        <taxon>Gordonia</taxon>
    </lineage>
</organism>
<evidence type="ECO:0000313" key="8">
    <source>
        <dbReference type="EMBL" id="GAA4745764.1"/>
    </source>
</evidence>
<name>A0ABP8Z3U3_9ACTN</name>
<evidence type="ECO:0000259" key="7">
    <source>
        <dbReference type="PROSITE" id="PS50850"/>
    </source>
</evidence>
<keyword evidence="9" id="KW-1185">Reference proteome</keyword>
<dbReference type="InterPro" id="IPR005828">
    <property type="entry name" value="MFS_sugar_transport-like"/>
</dbReference>
<keyword evidence="3" id="KW-1003">Cell membrane</keyword>
<evidence type="ECO:0000313" key="9">
    <source>
        <dbReference type="Proteomes" id="UP001500822"/>
    </source>
</evidence>
<keyword evidence="2" id="KW-0813">Transport</keyword>
<dbReference type="PANTHER" id="PTHR43045:SF1">
    <property type="entry name" value="SHIKIMATE TRANSPORTER"/>
    <property type="match status" value="1"/>
</dbReference>
<dbReference type="RefSeq" id="WP_345312904.1">
    <property type="nucleotide sequence ID" value="NZ_BAABIE010000005.1"/>
</dbReference>
<reference evidence="9" key="1">
    <citation type="journal article" date="2019" name="Int. J. Syst. Evol. Microbiol.">
        <title>The Global Catalogue of Microorganisms (GCM) 10K type strain sequencing project: providing services to taxonomists for standard genome sequencing and annotation.</title>
        <authorList>
            <consortium name="The Broad Institute Genomics Platform"/>
            <consortium name="The Broad Institute Genome Sequencing Center for Infectious Disease"/>
            <person name="Wu L."/>
            <person name="Ma J."/>
        </authorList>
    </citation>
    <scope>NUCLEOTIDE SEQUENCE [LARGE SCALE GENOMIC DNA]</scope>
    <source>
        <strain evidence="9">JCM 18077</strain>
    </source>
</reference>